<gene>
    <name evidence="1" type="ORF">LCPAC406_01960</name>
</gene>
<name>A0A481ZFG4_9VIRU</name>
<sequence>MLLELNKMSTIAEILRRVQLKKQDLNEITPSLVQKIFANLSVGEISKLCPLSRKFNDICKKGALWEIKVWTDYGIEKKYSQEGIQDDSASWRETAKMLYTVGMINFGKRWVNGMTYKEIADKEIKVDGDTFVIVDMVERRVEELVGEEIKEGDYMETIYYDEKYLQCWAYKILNRKLTDYELGELKKILTKEIAVLGHFNTESLASGSSYGYDYDIVTGIISLGSLQEYDNY</sequence>
<reference evidence="1" key="1">
    <citation type="journal article" date="2019" name="MBio">
        <title>Virus Genomes from Deep Sea Sediments Expand the Ocean Megavirome and Support Independent Origins of Viral Gigantism.</title>
        <authorList>
            <person name="Backstrom D."/>
            <person name="Yutin N."/>
            <person name="Jorgensen S.L."/>
            <person name="Dharamshi J."/>
            <person name="Homa F."/>
            <person name="Zaremba-Niedwiedzka K."/>
            <person name="Spang A."/>
            <person name="Wolf Y.I."/>
            <person name="Koonin E.V."/>
            <person name="Ettema T.J."/>
        </authorList>
    </citation>
    <scope>NUCLEOTIDE SEQUENCE</scope>
</reference>
<dbReference type="EMBL" id="MK500606">
    <property type="protein sequence ID" value="QBK93882.1"/>
    <property type="molecule type" value="Genomic_DNA"/>
</dbReference>
<protein>
    <submittedName>
        <fullName evidence="1">F-box-like family protein</fullName>
    </submittedName>
</protein>
<proteinExistence type="predicted"/>
<organism evidence="1">
    <name type="scientific">Pithovirus LCPAC406</name>
    <dbReference type="NCBI Taxonomy" id="2506599"/>
    <lineage>
        <taxon>Viruses</taxon>
        <taxon>Pithoviruses</taxon>
    </lineage>
</organism>
<dbReference type="InterPro" id="IPR036047">
    <property type="entry name" value="F-box-like_dom_sf"/>
</dbReference>
<accession>A0A481ZFG4</accession>
<dbReference type="SUPFAM" id="SSF81383">
    <property type="entry name" value="F-box domain"/>
    <property type="match status" value="1"/>
</dbReference>
<evidence type="ECO:0000313" key="1">
    <source>
        <dbReference type="EMBL" id="QBK93882.1"/>
    </source>
</evidence>